<sequence length="200" mass="22536">MRILGLCILYSDHKLSARELTNFFGLDQSSFYAALQWFHSVMDIPIPSAAGTGGVRFYHASFGDFLKNPSRSGKFALDQAKSHYEVAVSCLRWYASAIEERCELEPGQCMCPSQSMELTWAPDSPGSVDGQNGIHIFALTTCWIACSCVRYPYITNVLAELRLFPFCHLDPVPFGFVHTVYWLEQVSQVRSIPVHREGTR</sequence>
<name>A0A9P5WYW0_9AGAR</name>
<evidence type="ECO:0000313" key="2">
    <source>
        <dbReference type="Proteomes" id="UP000807342"/>
    </source>
</evidence>
<dbReference type="Proteomes" id="UP000807342">
    <property type="component" value="Unassembled WGS sequence"/>
</dbReference>
<protein>
    <submittedName>
        <fullName evidence="1">Uncharacterized protein</fullName>
    </submittedName>
</protein>
<dbReference type="AlphaFoldDB" id="A0A9P5WYW0"/>
<keyword evidence="2" id="KW-1185">Reference proteome</keyword>
<evidence type="ECO:0000313" key="1">
    <source>
        <dbReference type="EMBL" id="KAF9441418.1"/>
    </source>
</evidence>
<accession>A0A9P5WYW0</accession>
<organism evidence="1 2">
    <name type="scientific">Macrolepiota fuliginosa MF-IS2</name>
    <dbReference type="NCBI Taxonomy" id="1400762"/>
    <lineage>
        <taxon>Eukaryota</taxon>
        <taxon>Fungi</taxon>
        <taxon>Dikarya</taxon>
        <taxon>Basidiomycota</taxon>
        <taxon>Agaricomycotina</taxon>
        <taxon>Agaricomycetes</taxon>
        <taxon>Agaricomycetidae</taxon>
        <taxon>Agaricales</taxon>
        <taxon>Agaricineae</taxon>
        <taxon>Agaricaceae</taxon>
        <taxon>Macrolepiota</taxon>
    </lineage>
</organism>
<proteinExistence type="predicted"/>
<dbReference type="OrthoDB" id="3048899at2759"/>
<comment type="caution">
    <text evidence="1">The sequence shown here is derived from an EMBL/GenBank/DDBJ whole genome shotgun (WGS) entry which is preliminary data.</text>
</comment>
<reference evidence="1" key="1">
    <citation type="submission" date="2020-11" db="EMBL/GenBank/DDBJ databases">
        <authorList>
            <consortium name="DOE Joint Genome Institute"/>
            <person name="Ahrendt S."/>
            <person name="Riley R."/>
            <person name="Andreopoulos W."/>
            <person name="Labutti K."/>
            <person name="Pangilinan J."/>
            <person name="Ruiz-Duenas F.J."/>
            <person name="Barrasa J.M."/>
            <person name="Sanchez-Garcia M."/>
            <person name="Camarero S."/>
            <person name="Miyauchi S."/>
            <person name="Serrano A."/>
            <person name="Linde D."/>
            <person name="Babiker R."/>
            <person name="Drula E."/>
            <person name="Ayuso-Fernandez I."/>
            <person name="Pacheco R."/>
            <person name="Padilla G."/>
            <person name="Ferreira P."/>
            <person name="Barriuso J."/>
            <person name="Kellner H."/>
            <person name="Castanera R."/>
            <person name="Alfaro M."/>
            <person name="Ramirez L."/>
            <person name="Pisabarro A.G."/>
            <person name="Kuo A."/>
            <person name="Tritt A."/>
            <person name="Lipzen A."/>
            <person name="He G."/>
            <person name="Yan M."/>
            <person name="Ng V."/>
            <person name="Cullen D."/>
            <person name="Martin F."/>
            <person name="Rosso M.-N."/>
            <person name="Henrissat B."/>
            <person name="Hibbett D."/>
            <person name="Martinez A.T."/>
            <person name="Grigoriev I.V."/>
        </authorList>
    </citation>
    <scope>NUCLEOTIDE SEQUENCE</scope>
    <source>
        <strain evidence="1">MF-IS2</strain>
    </source>
</reference>
<gene>
    <name evidence="1" type="ORF">P691DRAFT_574429</name>
</gene>
<dbReference type="EMBL" id="MU151914">
    <property type="protein sequence ID" value="KAF9441418.1"/>
    <property type="molecule type" value="Genomic_DNA"/>
</dbReference>